<comment type="caution">
    <text evidence="1">The sequence shown here is derived from an EMBL/GenBank/DDBJ whole genome shotgun (WGS) entry which is preliminary data.</text>
</comment>
<keyword evidence="2" id="KW-1185">Reference proteome</keyword>
<accession>A0ACC1YVB8</accession>
<evidence type="ECO:0000313" key="1">
    <source>
        <dbReference type="EMBL" id="KAJ4727172.1"/>
    </source>
</evidence>
<protein>
    <submittedName>
        <fullName evidence="1">Synaptonemal complex protein like</fullName>
    </submittedName>
</protein>
<evidence type="ECO:0000313" key="2">
    <source>
        <dbReference type="Proteomes" id="UP001164539"/>
    </source>
</evidence>
<dbReference type="Proteomes" id="UP001164539">
    <property type="component" value="Chromosome 1"/>
</dbReference>
<proteinExistence type="predicted"/>
<name>A0ACC1YVB8_MELAZ</name>
<dbReference type="EMBL" id="CM051394">
    <property type="protein sequence ID" value="KAJ4727172.1"/>
    <property type="molecule type" value="Genomic_DNA"/>
</dbReference>
<gene>
    <name evidence="1" type="ORF">OWV82_000315</name>
</gene>
<organism evidence="1 2">
    <name type="scientific">Melia azedarach</name>
    <name type="common">Chinaberry tree</name>
    <dbReference type="NCBI Taxonomy" id="155640"/>
    <lineage>
        <taxon>Eukaryota</taxon>
        <taxon>Viridiplantae</taxon>
        <taxon>Streptophyta</taxon>
        <taxon>Embryophyta</taxon>
        <taxon>Tracheophyta</taxon>
        <taxon>Spermatophyta</taxon>
        <taxon>Magnoliopsida</taxon>
        <taxon>eudicotyledons</taxon>
        <taxon>Gunneridae</taxon>
        <taxon>Pentapetalae</taxon>
        <taxon>rosids</taxon>
        <taxon>malvids</taxon>
        <taxon>Sapindales</taxon>
        <taxon>Meliaceae</taxon>
        <taxon>Melia</taxon>
    </lineage>
</organism>
<reference evidence="1 2" key="1">
    <citation type="journal article" date="2023" name="Science">
        <title>Complex scaffold remodeling in plant triterpene biosynthesis.</title>
        <authorList>
            <person name="De La Pena R."/>
            <person name="Hodgson H."/>
            <person name="Liu J.C."/>
            <person name="Stephenson M.J."/>
            <person name="Martin A.C."/>
            <person name="Owen C."/>
            <person name="Harkess A."/>
            <person name="Leebens-Mack J."/>
            <person name="Jimenez L.E."/>
            <person name="Osbourn A."/>
            <person name="Sattely E.S."/>
        </authorList>
    </citation>
    <scope>NUCLEOTIDE SEQUENCE [LARGE SCALE GENOMIC DNA]</scope>
    <source>
        <strain evidence="2">cv. JPN11</strain>
        <tissue evidence="1">Leaf</tissue>
    </source>
</reference>
<sequence length="153" mass="17099">MSISYYLLFFFLCLSLHACNAHARRLSAAIDDKKLEKTFHLSNKNDEKGNDKIPVLPKSKSSLSNKRGETSRDSIKETSLGDKTADDQKLKDTKANLKISNDATDKTTSGANRIQTESLVSVSWRVPRNKRGDKHPGFNSDYSPPKTHPPSHN</sequence>